<reference evidence="5 6" key="1">
    <citation type="submission" date="2017-06" db="EMBL/GenBank/DDBJ databases">
        <authorList>
            <person name="Kim H.J."/>
            <person name="Triplett B.A."/>
        </authorList>
    </citation>
    <scope>NUCLEOTIDE SEQUENCE [LARGE SCALE GENOMIC DNA]</scope>
    <source>
        <strain evidence="5 6">CGMCC 4.1858</strain>
    </source>
</reference>
<protein>
    <submittedName>
        <fullName evidence="5">GntR family transcriptional regulator</fullName>
    </submittedName>
</protein>
<dbReference type="AlphaFoldDB" id="A0A239LB70"/>
<evidence type="ECO:0000313" key="6">
    <source>
        <dbReference type="Proteomes" id="UP000198280"/>
    </source>
</evidence>
<evidence type="ECO:0000313" key="5">
    <source>
        <dbReference type="EMBL" id="SNT27545.1"/>
    </source>
</evidence>
<dbReference type="InterPro" id="IPR000524">
    <property type="entry name" value="Tscrpt_reg_HTH_GntR"/>
</dbReference>
<dbReference type="GO" id="GO:0003677">
    <property type="term" value="F:DNA binding"/>
    <property type="evidence" value="ECO:0007669"/>
    <property type="project" value="UniProtKB-KW"/>
</dbReference>
<proteinExistence type="predicted"/>
<evidence type="ECO:0000259" key="4">
    <source>
        <dbReference type="PROSITE" id="PS50949"/>
    </source>
</evidence>
<dbReference type="EMBL" id="FZOF01000019">
    <property type="protein sequence ID" value="SNT27545.1"/>
    <property type="molecule type" value="Genomic_DNA"/>
</dbReference>
<feature type="domain" description="HTH gntR-type" evidence="4">
    <location>
        <begin position="7"/>
        <end position="73"/>
    </location>
</feature>
<evidence type="ECO:0000256" key="1">
    <source>
        <dbReference type="ARBA" id="ARBA00023015"/>
    </source>
</evidence>
<accession>A0A239LB70</accession>
<dbReference type="GO" id="GO:0003700">
    <property type="term" value="F:DNA-binding transcription factor activity"/>
    <property type="evidence" value="ECO:0007669"/>
    <property type="project" value="InterPro"/>
</dbReference>
<dbReference type="OrthoDB" id="4338617at2"/>
<keyword evidence="6" id="KW-1185">Reference proteome</keyword>
<organism evidence="5 6">
    <name type="scientific">Actinacidiphila glaucinigra</name>
    <dbReference type="NCBI Taxonomy" id="235986"/>
    <lineage>
        <taxon>Bacteria</taxon>
        <taxon>Bacillati</taxon>
        <taxon>Actinomycetota</taxon>
        <taxon>Actinomycetes</taxon>
        <taxon>Kitasatosporales</taxon>
        <taxon>Streptomycetaceae</taxon>
        <taxon>Actinacidiphila</taxon>
    </lineage>
</organism>
<keyword evidence="3" id="KW-0804">Transcription</keyword>
<keyword evidence="1" id="KW-0805">Transcription regulation</keyword>
<dbReference type="Gene3D" id="1.10.10.10">
    <property type="entry name" value="Winged helix-like DNA-binding domain superfamily/Winged helix DNA-binding domain"/>
    <property type="match status" value="1"/>
</dbReference>
<dbReference type="Pfam" id="PF00392">
    <property type="entry name" value="GntR"/>
    <property type="match status" value="1"/>
</dbReference>
<dbReference type="RefSeq" id="WP_089226874.1">
    <property type="nucleotide sequence ID" value="NZ_FZOF01000019.1"/>
</dbReference>
<sequence length="73" mass="8115">MDLDRSVPFAPQVADDLRRRLDAGEWQRGERFPGTVALSAEYDISQSTAVRAVGVLVAEGRLRKVIPRGFFVV</sequence>
<gene>
    <name evidence="5" type="ORF">SAMN05216252_11915</name>
</gene>
<dbReference type="SMART" id="SM00345">
    <property type="entry name" value="HTH_GNTR"/>
    <property type="match status" value="1"/>
</dbReference>
<dbReference type="PROSITE" id="PS50949">
    <property type="entry name" value="HTH_GNTR"/>
    <property type="match status" value="1"/>
</dbReference>
<dbReference type="SUPFAM" id="SSF46785">
    <property type="entry name" value="Winged helix' DNA-binding domain"/>
    <property type="match status" value="1"/>
</dbReference>
<evidence type="ECO:0000256" key="2">
    <source>
        <dbReference type="ARBA" id="ARBA00023125"/>
    </source>
</evidence>
<keyword evidence="2" id="KW-0238">DNA-binding</keyword>
<evidence type="ECO:0000256" key="3">
    <source>
        <dbReference type="ARBA" id="ARBA00023163"/>
    </source>
</evidence>
<name>A0A239LB70_9ACTN</name>
<dbReference type="InterPro" id="IPR036390">
    <property type="entry name" value="WH_DNA-bd_sf"/>
</dbReference>
<dbReference type="Proteomes" id="UP000198280">
    <property type="component" value="Unassembled WGS sequence"/>
</dbReference>
<dbReference type="InterPro" id="IPR036388">
    <property type="entry name" value="WH-like_DNA-bd_sf"/>
</dbReference>